<dbReference type="SUPFAM" id="SSF53335">
    <property type="entry name" value="S-adenosyl-L-methionine-dependent methyltransferases"/>
    <property type="match status" value="1"/>
</dbReference>
<dbReference type="PANTHER" id="PTHR43675:SF30">
    <property type="entry name" value="CYCLOPROPANE-FATTY-ACYL-PHOSPHOLIPID SYNTHASE"/>
    <property type="match status" value="1"/>
</dbReference>
<organism evidence="1 2">
    <name type="scientific">Carnegiea gigantea</name>
    <dbReference type="NCBI Taxonomy" id="171969"/>
    <lineage>
        <taxon>Eukaryota</taxon>
        <taxon>Viridiplantae</taxon>
        <taxon>Streptophyta</taxon>
        <taxon>Embryophyta</taxon>
        <taxon>Tracheophyta</taxon>
        <taxon>Spermatophyta</taxon>
        <taxon>Magnoliopsida</taxon>
        <taxon>eudicotyledons</taxon>
        <taxon>Gunneridae</taxon>
        <taxon>Pentapetalae</taxon>
        <taxon>Caryophyllales</taxon>
        <taxon>Cactineae</taxon>
        <taxon>Cactaceae</taxon>
        <taxon>Cactoideae</taxon>
        <taxon>Echinocereeae</taxon>
        <taxon>Carnegiea</taxon>
    </lineage>
</organism>
<protein>
    <recommendedName>
        <fullName evidence="3">Cyclopropane-fatty-acyl-phospholipid synthase</fullName>
    </recommendedName>
</protein>
<dbReference type="CDD" id="cd02440">
    <property type="entry name" value="AdoMet_MTases"/>
    <property type="match status" value="1"/>
</dbReference>
<sequence>MTELLESLGIDAEPSDVSFSVSLDGGLGYEWGSRNGLRSLFVQKSNLLKPNFWKMLREFKKFKDDAIMYLEEHDNNRDLDRTESLGHFMKSHSYSEFFQKVYLVPVCASIWSCSPDRVMDFSALSVLSFFRSYHLLQLSGHPQWLTVRKRSHHCVKKLKEELQVRGSQIKTGCEIYAVSTSDNGQQSFNFSLISSCTLFYGNDSQDIYDGCIMAVPAPDVIKILGKEATYDEMRILGAFQYTYRHGFCFLMIYQLSDIFLHHDKSFMPQNTSAWSAWNFLKSTDGEAFLTYWLNVLQNISDSGVPFLVTVNPPHPPKNVLLKWSTGHLTPSVAAVKAACEFNMLQGKRRIWFSEAYHGNRSYEDGLKSGMITAHAILGRSFTFLRNPKQMVPSWTEAAARHYVIKFLKHFISAGCLILLEEGGAALIFEGSDKRCTWKSALRVHNPKYYWKVATEGDLGLADAFINGDISFVDKNEGLLNFFMVILANLYLYPRASEFEKRSRGSEGGWRPVISTAAIASAKYLYQHVSRQNTVTQVRQNVAQHYDLSNEMFSLFLDETMTYSCAIFKVRAAAFQLRTVSENEDLKVAQLRKLHLLIDKAMVEEHHQLLDIGCGWGSLAVEVVKKTGCRYTGITLAEEQLKYAEQRVKEAGLQDRISGMLEHVGDEYYEDFFRQCESILAENGILVIQTISIPDQRYDGHIVFSRQGNLVAFKDHYASIPSVHSCL</sequence>
<comment type="caution">
    <text evidence="1">The sequence shown here is derived from an EMBL/GenBank/DDBJ whole genome shotgun (WGS) entry which is preliminary data.</text>
</comment>
<gene>
    <name evidence="1" type="ORF">Cgig2_022137</name>
</gene>
<dbReference type="OrthoDB" id="5977668at2759"/>
<name>A0A9Q1K151_9CARY</name>
<evidence type="ECO:0000313" key="2">
    <source>
        <dbReference type="Proteomes" id="UP001153076"/>
    </source>
</evidence>
<dbReference type="InterPro" id="IPR026669">
    <property type="entry name" value="Arsenite_MeTrfase-like"/>
</dbReference>
<dbReference type="Pfam" id="PF02353">
    <property type="entry name" value="CMAS"/>
    <property type="match status" value="1"/>
</dbReference>
<dbReference type="Gene3D" id="3.40.50.150">
    <property type="entry name" value="Vaccinia Virus protein VP39"/>
    <property type="match status" value="1"/>
</dbReference>
<dbReference type="EMBL" id="JAKOGI010000448">
    <property type="protein sequence ID" value="KAJ8434858.1"/>
    <property type="molecule type" value="Genomic_DNA"/>
</dbReference>
<dbReference type="InterPro" id="IPR036188">
    <property type="entry name" value="FAD/NAD-bd_sf"/>
</dbReference>
<evidence type="ECO:0000313" key="1">
    <source>
        <dbReference type="EMBL" id="KAJ8434858.1"/>
    </source>
</evidence>
<evidence type="ECO:0008006" key="3">
    <source>
        <dbReference type="Google" id="ProtNLM"/>
    </source>
</evidence>
<proteinExistence type="predicted"/>
<keyword evidence="2" id="KW-1185">Reference proteome</keyword>
<dbReference type="PANTHER" id="PTHR43675">
    <property type="entry name" value="ARSENITE METHYLTRANSFERASE"/>
    <property type="match status" value="1"/>
</dbReference>
<dbReference type="GO" id="GO:0008168">
    <property type="term" value="F:methyltransferase activity"/>
    <property type="evidence" value="ECO:0007669"/>
    <property type="project" value="TreeGrafter"/>
</dbReference>
<dbReference type="AlphaFoldDB" id="A0A9Q1K151"/>
<dbReference type="InterPro" id="IPR029063">
    <property type="entry name" value="SAM-dependent_MTases_sf"/>
</dbReference>
<accession>A0A9Q1K151</accession>
<dbReference type="SUPFAM" id="SSF51905">
    <property type="entry name" value="FAD/NAD(P)-binding domain"/>
    <property type="match status" value="1"/>
</dbReference>
<dbReference type="Proteomes" id="UP001153076">
    <property type="component" value="Unassembled WGS sequence"/>
</dbReference>
<reference evidence="1" key="1">
    <citation type="submission" date="2022-04" db="EMBL/GenBank/DDBJ databases">
        <title>Carnegiea gigantea Genome sequencing and assembly v2.</title>
        <authorList>
            <person name="Copetti D."/>
            <person name="Sanderson M.J."/>
            <person name="Burquez A."/>
            <person name="Wojciechowski M.F."/>
        </authorList>
    </citation>
    <scope>NUCLEOTIDE SEQUENCE</scope>
    <source>
        <strain evidence="1">SGP5-SGP5p</strain>
        <tissue evidence="1">Aerial part</tissue>
    </source>
</reference>